<organism evidence="3 4">
    <name type="scientific">Salimicrobium humidisoli</name>
    <dbReference type="NCBI Taxonomy" id="2029857"/>
    <lineage>
        <taxon>Bacteria</taxon>
        <taxon>Bacillati</taxon>
        <taxon>Bacillota</taxon>
        <taxon>Bacilli</taxon>
        <taxon>Bacillales</taxon>
        <taxon>Bacillaceae</taxon>
        <taxon>Salimicrobium</taxon>
    </lineage>
</organism>
<dbReference type="PANTHER" id="PTHR22916:SF3">
    <property type="entry name" value="UDP-GLCNAC:BETAGAL BETA-1,3-N-ACETYLGLUCOSAMINYLTRANSFERASE-LIKE PROTEIN 1"/>
    <property type="match status" value="1"/>
</dbReference>
<keyword evidence="3" id="KW-0808">Transferase</keyword>
<evidence type="ECO:0000313" key="4">
    <source>
        <dbReference type="Proteomes" id="UP000217561"/>
    </source>
</evidence>
<accession>A0ABX4HTC4</accession>
<name>A0ABX4HTC4_9BACI</name>
<reference evidence="3 4" key="1">
    <citation type="submission" date="2017-08" db="EMBL/GenBank/DDBJ databases">
        <title>Salimicrobium alkalisoli sp. nov., isolated from saline alkaline soil.</title>
        <authorList>
            <person name="Zhang G."/>
            <person name="Xiong Q."/>
        </authorList>
    </citation>
    <scope>NUCLEOTIDE SEQUENCE [LARGE SCALE GENOMIC DNA]</scope>
    <source>
        <strain evidence="3 4">WN024</strain>
    </source>
</reference>
<gene>
    <name evidence="3" type="ORF">CKW00_03780</name>
</gene>
<protein>
    <submittedName>
        <fullName evidence="3">Glycosyl transferase family 2</fullName>
    </submittedName>
</protein>
<dbReference type="Pfam" id="PF00535">
    <property type="entry name" value="Glycos_transf_2"/>
    <property type="match status" value="1"/>
</dbReference>
<dbReference type="InterPro" id="IPR029044">
    <property type="entry name" value="Nucleotide-diphossugar_trans"/>
</dbReference>
<dbReference type="Proteomes" id="UP000217561">
    <property type="component" value="Unassembled WGS sequence"/>
</dbReference>
<evidence type="ECO:0000256" key="1">
    <source>
        <dbReference type="ARBA" id="ARBA00006739"/>
    </source>
</evidence>
<dbReference type="PANTHER" id="PTHR22916">
    <property type="entry name" value="GLYCOSYLTRANSFERASE"/>
    <property type="match status" value="1"/>
</dbReference>
<comment type="caution">
    <text evidence="3">The sequence shown here is derived from an EMBL/GenBank/DDBJ whole genome shotgun (WGS) entry which is preliminary data.</text>
</comment>
<evidence type="ECO:0000313" key="3">
    <source>
        <dbReference type="EMBL" id="PBB06458.1"/>
    </source>
</evidence>
<comment type="similarity">
    <text evidence="1">Belongs to the glycosyltransferase 2 family.</text>
</comment>
<keyword evidence="4" id="KW-1185">Reference proteome</keyword>
<dbReference type="Gene3D" id="3.90.550.10">
    <property type="entry name" value="Spore Coat Polysaccharide Biosynthesis Protein SpsA, Chain A"/>
    <property type="match status" value="1"/>
</dbReference>
<dbReference type="SUPFAM" id="SSF53448">
    <property type="entry name" value="Nucleotide-diphospho-sugar transferases"/>
    <property type="match status" value="1"/>
</dbReference>
<feature type="domain" description="Glycosyltransferase 2-like" evidence="2">
    <location>
        <begin position="5"/>
        <end position="129"/>
    </location>
</feature>
<evidence type="ECO:0000259" key="2">
    <source>
        <dbReference type="Pfam" id="PF00535"/>
    </source>
</evidence>
<dbReference type="InterPro" id="IPR001173">
    <property type="entry name" value="Glyco_trans_2-like"/>
</dbReference>
<dbReference type="EMBL" id="NSGH01000004">
    <property type="protein sequence ID" value="PBB06458.1"/>
    <property type="molecule type" value="Genomic_DNA"/>
</dbReference>
<dbReference type="RefSeq" id="WP_095821447.1">
    <property type="nucleotide sequence ID" value="NZ_NSGH01000004.1"/>
</dbReference>
<sequence>MPFFSVIMPCFNKEKYIYDALESVINQSFENFEVIIVDDGSTDNSLNVVSTIDDKRIKIINQKNEGVSAARNRGIKFAKGEYIAFLDADDFWSDIHLLNIYNMINEFPGCGLYCTAYDRVVNGKKKSSRFKNMPAKDNKIYLINDYFEESTLGNNIAWTSAVVVPRNVLLEVGGFPEGVNRGEDRYVWGVIALTYKVVFYNYPTAFYRIIDTGLTSSEDINIHWIFEDYINNLKHSEISSEQLENIHIYLLERRLSFVIPLFKNKQYQKSFKTLLNSFKYGKLRPKAFEILIRLLLRR</sequence>
<dbReference type="CDD" id="cd00761">
    <property type="entry name" value="Glyco_tranf_GTA_type"/>
    <property type="match status" value="1"/>
</dbReference>
<dbReference type="GO" id="GO:0016740">
    <property type="term" value="F:transferase activity"/>
    <property type="evidence" value="ECO:0007669"/>
    <property type="project" value="UniProtKB-KW"/>
</dbReference>
<proteinExistence type="inferred from homology"/>